<evidence type="ECO:0000256" key="4">
    <source>
        <dbReference type="ARBA" id="ARBA00022827"/>
    </source>
</evidence>
<evidence type="ECO:0000313" key="13">
    <source>
        <dbReference type="Proteomes" id="UP000054477"/>
    </source>
</evidence>
<evidence type="ECO:0000256" key="6">
    <source>
        <dbReference type="ARBA" id="ARBA00023002"/>
    </source>
</evidence>
<feature type="binding site" evidence="10">
    <location>
        <begin position="166"/>
        <end position="169"/>
    </location>
    <ligand>
        <name>NADP(+)</name>
        <dbReference type="ChEBI" id="CHEBI:58349"/>
    </ligand>
</feature>
<comment type="subcellular location">
    <subcellularLocation>
        <location evidence="8">Mitochondrion</location>
    </subcellularLocation>
</comment>
<feature type="binding site" evidence="10">
    <location>
        <begin position="210"/>
        <end position="211"/>
    </location>
    <ligand>
        <name>NADP(+)</name>
        <dbReference type="ChEBI" id="CHEBI:58349"/>
    </ligand>
</feature>
<feature type="binding site" evidence="10">
    <location>
        <position position="222"/>
    </location>
    <ligand>
        <name>NADP(+)</name>
        <dbReference type="ChEBI" id="CHEBI:58349"/>
    </ligand>
</feature>
<dbReference type="Proteomes" id="UP000054477">
    <property type="component" value="Unassembled WGS sequence"/>
</dbReference>
<feature type="binding site" evidence="9">
    <location>
        <position position="51"/>
    </location>
    <ligand>
        <name>FAD</name>
        <dbReference type="ChEBI" id="CHEBI:57692"/>
    </ligand>
</feature>
<dbReference type="PANTHER" id="PTHR48467">
    <property type="entry name" value="GLUTAMATE SYNTHASE 1 [NADH], CHLOROPLASTIC-LIKE"/>
    <property type="match status" value="1"/>
</dbReference>
<keyword evidence="5 8" id="KW-0521">NADP</keyword>
<dbReference type="PIRSF" id="PIRSF000362">
    <property type="entry name" value="FNR"/>
    <property type="match status" value="1"/>
</dbReference>
<sequence>MAAMAPLKLAIIGGGPSAFYVASRLFKLLPHSNASPLRVHVFDRLWSPHGLVRYGVAPDHPEVKNCTHKFDETARDSRFRFFGNVNIGDGVNPIRHALQLPLSSIFKNYSHVLFATGCTLPVLHAELPPSEYCIPALSLVHWYTQHPNAPKPPPLHKISHVSIIGNGNVSLDVARMLLTNVSELSKYDVPSPVLDVLSKSAVKHVSIIGRRGPLEAAFTMKELREMTSLPEASMVPLDPSLLAHSPSLLTRQQSRVLQLLEKGSKNAPGSTEKTWSLDFFRSPTGLALPPRSSSHSRPPAHLSLSHTTLNPHTHRAVPTGKSSTFPTDLVVTSLGFHAEPSSTFYDPSLAHLRTISGRIVTSEGTTLRNVYASGWAATGAKGVLASTMMNAYDIARTVVDDWMGGDEDEDIPDQEEVLNDDLALDLEKLPEEVEMAIGKAQVMQYGDWKKVDDVEVKRGGKEGKERERMKWEEARTFLKHAL</sequence>
<comment type="cofactor">
    <cofactor evidence="1 8 9">
        <name>FAD</name>
        <dbReference type="ChEBI" id="CHEBI:57692"/>
    </cofactor>
</comment>
<evidence type="ECO:0000256" key="3">
    <source>
        <dbReference type="ARBA" id="ARBA00022630"/>
    </source>
</evidence>
<dbReference type="GO" id="GO:0016491">
    <property type="term" value="F:oxidoreductase activity"/>
    <property type="evidence" value="ECO:0007669"/>
    <property type="project" value="UniProtKB-KW"/>
</dbReference>
<feature type="region of interest" description="Disordered" evidence="11">
    <location>
        <begin position="288"/>
        <end position="321"/>
    </location>
</feature>
<dbReference type="STRING" id="1095629.A0A0C9X9X6"/>
<dbReference type="PRINTS" id="PR00419">
    <property type="entry name" value="ADXRDTASE"/>
</dbReference>
<feature type="binding site" evidence="9">
    <location>
        <position position="87"/>
    </location>
    <ligand>
        <name>FAD</name>
        <dbReference type="ChEBI" id="CHEBI:57692"/>
    </ligand>
</feature>
<dbReference type="OrthoDB" id="333024at2759"/>
<evidence type="ECO:0000256" key="5">
    <source>
        <dbReference type="ARBA" id="ARBA00022857"/>
    </source>
</evidence>
<dbReference type="EMBL" id="KN838540">
    <property type="protein sequence ID" value="KIK09025.1"/>
    <property type="molecule type" value="Genomic_DNA"/>
</dbReference>
<evidence type="ECO:0000313" key="12">
    <source>
        <dbReference type="EMBL" id="KIK09025.1"/>
    </source>
</evidence>
<dbReference type="PANTHER" id="PTHR48467:SF1">
    <property type="entry name" value="GLUTAMATE SYNTHASE 1 [NADH], CHLOROPLASTIC-LIKE"/>
    <property type="match status" value="1"/>
</dbReference>
<reference evidence="12 13" key="1">
    <citation type="submission" date="2014-04" db="EMBL/GenBank/DDBJ databases">
        <authorList>
            <consortium name="DOE Joint Genome Institute"/>
            <person name="Kuo A."/>
            <person name="Kohler A."/>
            <person name="Nagy L.G."/>
            <person name="Floudas D."/>
            <person name="Copeland A."/>
            <person name="Barry K.W."/>
            <person name="Cichocki N."/>
            <person name="Veneault-Fourrey C."/>
            <person name="LaButti K."/>
            <person name="Lindquist E.A."/>
            <person name="Lipzen A."/>
            <person name="Lundell T."/>
            <person name="Morin E."/>
            <person name="Murat C."/>
            <person name="Sun H."/>
            <person name="Tunlid A."/>
            <person name="Henrissat B."/>
            <person name="Grigoriev I.V."/>
            <person name="Hibbett D.S."/>
            <person name="Martin F."/>
            <person name="Nordberg H.P."/>
            <person name="Cantor M.N."/>
            <person name="Hua S.X."/>
        </authorList>
    </citation>
    <scope>NUCLEOTIDE SEQUENCE [LARGE SCALE GENOMIC DNA]</scope>
    <source>
        <strain evidence="12 13">LaAM-08-1</strain>
    </source>
</reference>
<reference evidence="13" key="2">
    <citation type="submission" date="2015-01" db="EMBL/GenBank/DDBJ databases">
        <title>Evolutionary Origins and Diversification of the Mycorrhizal Mutualists.</title>
        <authorList>
            <consortium name="DOE Joint Genome Institute"/>
            <consortium name="Mycorrhizal Genomics Consortium"/>
            <person name="Kohler A."/>
            <person name="Kuo A."/>
            <person name="Nagy L.G."/>
            <person name="Floudas D."/>
            <person name="Copeland A."/>
            <person name="Barry K.W."/>
            <person name="Cichocki N."/>
            <person name="Veneault-Fourrey C."/>
            <person name="LaButti K."/>
            <person name="Lindquist E.A."/>
            <person name="Lipzen A."/>
            <person name="Lundell T."/>
            <person name="Morin E."/>
            <person name="Murat C."/>
            <person name="Riley R."/>
            <person name="Ohm R."/>
            <person name="Sun H."/>
            <person name="Tunlid A."/>
            <person name="Henrissat B."/>
            <person name="Grigoriev I.V."/>
            <person name="Hibbett D.S."/>
            <person name="Martin F."/>
        </authorList>
    </citation>
    <scope>NUCLEOTIDE SEQUENCE [LARGE SCALE GENOMIC DNA]</scope>
    <source>
        <strain evidence="13">LaAM-08-1</strain>
    </source>
</reference>
<protein>
    <recommendedName>
        <fullName evidence="8">NADPH:adrenodoxin oxidoreductase, mitochondrial</fullName>
        <ecNumber evidence="8">1.18.1.6</ecNumber>
    </recommendedName>
</protein>
<organism evidence="12 13">
    <name type="scientific">Laccaria amethystina LaAM-08-1</name>
    <dbReference type="NCBI Taxonomy" id="1095629"/>
    <lineage>
        <taxon>Eukaryota</taxon>
        <taxon>Fungi</taxon>
        <taxon>Dikarya</taxon>
        <taxon>Basidiomycota</taxon>
        <taxon>Agaricomycotina</taxon>
        <taxon>Agaricomycetes</taxon>
        <taxon>Agaricomycetidae</taxon>
        <taxon>Agaricales</taxon>
        <taxon>Agaricineae</taxon>
        <taxon>Hydnangiaceae</taxon>
        <taxon>Laccaria</taxon>
    </lineage>
</organism>
<name>A0A0C9X9X6_9AGAR</name>
<keyword evidence="3 8" id="KW-0285">Flavoprotein</keyword>
<evidence type="ECO:0000256" key="1">
    <source>
        <dbReference type="ARBA" id="ARBA00001974"/>
    </source>
</evidence>
<dbReference type="EC" id="1.18.1.6" evidence="8"/>
<accession>A0A0C9X9X6</accession>
<feature type="binding site" evidence="9">
    <location>
        <position position="375"/>
    </location>
    <ligand>
        <name>FAD</name>
        <dbReference type="ChEBI" id="CHEBI:57692"/>
    </ligand>
</feature>
<feature type="binding site" evidence="9">
    <location>
        <position position="17"/>
    </location>
    <ligand>
        <name>FAD</name>
        <dbReference type="ChEBI" id="CHEBI:57692"/>
    </ligand>
</feature>
<keyword evidence="6 8" id="KW-0560">Oxidoreductase</keyword>
<comment type="catalytic activity">
    <reaction evidence="7 8">
        <text>2 reduced [adrenodoxin] + NADP(+) + H(+) = 2 oxidized [adrenodoxin] + NADPH</text>
        <dbReference type="Rhea" id="RHEA:42312"/>
        <dbReference type="Rhea" id="RHEA-COMP:9998"/>
        <dbReference type="Rhea" id="RHEA-COMP:9999"/>
        <dbReference type="ChEBI" id="CHEBI:15378"/>
        <dbReference type="ChEBI" id="CHEBI:33737"/>
        <dbReference type="ChEBI" id="CHEBI:33738"/>
        <dbReference type="ChEBI" id="CHEBI:57783"/>
        <dbReference type="ChEBI" id="CHEBI:58349"/>
        <dbReference type="EC" id="1.18.1.6"/>
    </reaction>
</comment>
<feature type="binding site" evidence="10">
    <location>
        <position position="382"/>
    </location>
    <ligand>
        <name>NADP(+)</name>
        <dbReference type="ChEBI" id="CHEBI:58349"/>
    </ligand>
</feature>
<evidence type="ECO:0000256" key="8">
    <source>
        <dbReference type="PIRNR" id="PIRNR000362"/>
    </source>
</evidence>
<dbReference type="SUPFAM" id="SSF51971">
    <property type="entry name" value="Nucleotide-binding domain"/>
    <property type="match status" value="1"/>
</dbReference>
<evidence type="ECO:0000256" key="11">
    <source>
        <dbReference type="SAM" id="MobiDB-lite"/>
    </source>
</evidence>
<keyword evidence="13" id="KW-1185">Reference proteome</keyword>
<evidence type="ECO:0000256" key="10">
    <source>
        <dbReference type="PIRSR" id="PIRSR000362-2"/>
    </source>
</evidence>
<keyword evidence="8" id="KW-0496">Mitochondrion</keyword>
<dbReference type="InterPro" id="IPR036188">
    <property type="entry name" value="FAD/NAD-bd_sf"/>
</dbReference>
<proteinExistence type="inferred from homology"/>
<feature type="compositionally biased region" description="Low complexity" evidence="11">
    <location>
        <begin position="288"/>
        <end position="305"/>
    </location>
</feature>
<evidence type="ECO:0000256" key="2">
    <source>
        <dbReference type="ARBA" id="ARBA00008312"/>
    </source>
</evidence>
<dbReference type="InterPro" id="IPR021163">
    <property type="entry name" value="Ferredox_Rdtase_adrenod"/>
</dbReference>
<comment type="similarity">
    <text evidence="2 8">Belongs to the ferredoxin--NADP reductase type 1 family.</text>
</comment>
<dbReference type="InterPro" id="IPR055275">
    <property type="entry name" value="Ferredox_Rdtase"/>
</dbReference>
<dbReference type="AlphaFoldDB" id="A0A0C9X9X6"/>
<dbReference type="HOGENOM" id="CLU_024722_3_1_1"/>
<dbReference type="Gene3D" id="3.50.50.60">
    <property type="entry name" value="FAD/NAD(P)-binding domain"/>
    <property type="match status" value="1"/>
</dbReference>
<dbReference type="GO" id="GO:0005739">
    <property type="term" value="C:mitochondrion"/>
    <property type="evidence" value="ECO:0007669"/>
    <property type="project" value="UniProtKB-SubCell"/>
</dbReference>
<dbReference type="Gene3D" id="3.40.50.720">
    <property type="entry name" value="NAD(P)-binding Rossmann-like Domain"/>
    <property type="match status" value="1"/>
</dbReference>
<gene>
    <name evidence="12" type="ORF">K443DRAFT_128020</name>
</gene>
<evidence type="ECO:0000256" key="9">
    <source>
        <dbReference type="PIRSR" id="PIRSR000362-1"/>
    </source>
</evidence>
<evidence type="ECO:0000256" key="7">
    <source>
        <dbReference type="ARBA" id="ARBA00048933"/>
    </source>
</evidence>
<keyword evidence="4 8" id="KW-0274">FAD</keyword>